<feature type="transmembrane region" description="Helical" evidence="14">
    <location>
        <begin position="71"/>
        <end position="90"/>
    </location>
</feature>
<feature type="domain" description="Signal transduction histidine kinase internal region" evidence="15">
    <location>
        <begin position="366"/>
        <end position="444"/>
    </location>
</feature>
<dbReference type="InterPro" id="IPR050640">
    <property type="entry name" value="Bact_2-comp_sensor_kinase"/>
</dbReference>
<dbReference type="InterPro" id="IPR036890">
    <property type="entry name" value="HATPase_C_sf"/>
</dbReference>
<evidence type="ECO:0000256" key="10">
    <source>
        <dbReference type="ARBA" id="ARBA00022840"/>
    </source>
</evidence>
<dbReference type="AlphaFoldDB" id="A0A1E5C1Y3"/>
<evidence type="ECO:0000256" key="12">
    <source>
        <dbReference type="ARBA" id="ARBA00023012"/>
    </source>
</evidence>
<evidence type="ECO:0000259" key="15">
    <source>
        <dbReference type="Pfam" id="PF06580"/>
    </source>
</evidence>
<keyword evidence="10" id="KW-0067">ATP-binding</keyword>
<evidence type="ECO:0000256" key="1">
    <source>
        <dbReference type="ARBA" id="ARBA00000085"/>
    </source>
</evidence>
<comment type="caution">
    <text evidence="17">The sequence shown here is derived from an EMBL/GenBank/DDBJ whole genome shotgun (WGS) entry which is preliminary data.</text>
</comment>
<keyword evidence="6" id="KW-0808">Transferase</keyword>
<dbReference type="InterPro" id="IPR011620">
    <property type="entry name" value="Sig_transdc_His_kinase_LytS_TM"/>
</dbReference>
<dbReference type="PANTHER" id="PTHR34220">
    <property type="entry name" value="SENSOR HISTIDINE KINASE YPDA"/>
    <property type="match status" value="1"/>
</dbReference>
<keyword evidence="4" id="KW-1003">Cell membrane</keyword>
<dbReference type="Pfam" id="PF07694">
    <property type="entry name" value="5TM-5TMR_LYT"/>
    <property type="match status" value="1"/>
</dbReference>
<evidence type="ECO:0000256" key="2">
    <source>
        <dbReference type="ARBA" id="ARBA00004651"/>
    </source>
</evidence>
<dbReference type="InterPro" id="IPR010559">
    <property type="entry name" value="Sig_transdc_His_kin_internal"/>
</dbReference>
<dbReference type="Gene3D" id="3.30.450.40">
    <property type="match status" value="1"/>
</dbReference>
<dbReference type="PANTHER" id="PTHR34220:SF10">
    <property type="entry name" value="SENSOR HISTIDINE KINASE BTSS"/>
    <property type="match status" value="1"/>
</dbReference>
<evidence type="ECO:0000313" key="18">
    <source>
        <dbReference type="Proteomes" id="UP000095039"/>
    </source>
</evidence>
<dbReference type="GO" id="GO:0005886">
    <property type="term" value="C:plasma membrane"/>
    <property type="evidence" value="ECO:0007669"/>
    <property type="project" value="UniProtKB-SubCell"/>
</dbReference>
<feature type="transmembrane region" description="Helical" evidence="14">
    <location>
        <begin position="102"/>
        <end position="126"/>
    </location>
</feature>
<keyword evidence="18" id="KW-1185">Reference proteome</keyword>
<evidence type="ECO:0000256" key="5">
    <source>
        <dbReference type="ARBA" id="ARBA00022553"/>
    </source>
</evidence>
<evidence type="ECO:0000256" key="3">
    <source>
        <dbReference type="ARBA" id="ARBA00012438"/>
    </source>
</evidence>
<protein>
    <recommendedName>
        <fullName evidence="3">histidine kinase</fullName>
        <ecNumber evidence="3">2.7.13.3</ecNumber>
    </recommendedName>
</protein>
<dbReference type="Proteomes" id="UP000095039">
    <property type="component" value="Unassembled WGS sequence"/>
</dbReference>
<dbReference type="GO" id="GO:0005524">
    <property type="term" value="F:ATP binding"/>
    <property type="evidence" value="ECO:0007669"/>
    <property type="project" value="UniProtKB-KW"/>
</dbReference>
<evidence type="ECO:0000256" key="11">
    <source>
        <dbReference type="ARBA" id="ARBA00022989"/>
    </source>
</evidence>
<dbReference type="Gene3D" id="3.30.565.10">
    <property type="entry name" value="Histidine kinase-like ATPase, C-terminal domain"/>
    <property type="match status" value="1"/>
</dbReference>
<evidence type="ECO:0000256" key="14">
    <source>
        <dbReference type="SAM" id="Phobius"/>
    </source>
</evidence>
<evidence type="ECO:0000313" key="17">
    <source>
        <dbReference type="EMBL" id="OEE59471.1"/>
    </source>
</evidence>
<feature type="transmembrane region" description="Helical" evidence="14">
    <location>
        <begin position="165"/>
        <end position="191"/>
    </location>
</feature>
<proteinExistence type="predicted"/>
<feature type="transmembrane region" description="Helical" evidence="14">
    <location>
        <begin position="12"/>
        <end position="31"/>
    </location>
</feature>
<dbReference type="GO" id="GO:0071555">
    <property type="term" value="P:cell wall organization"/>
    <property type="evidence" value="ECO:0007669"/>
    <property type="project" value="InterPro"/>
</dbReference>
<dbReference type="Pfam" id="PF06580">
    <property type="entry name" value="His_kinase"/>
    <property type="match status" value="1"/>
</dbReference>
<evidence type="ECO:0000256" key="4">
    <source>
        <dbReference type="ARBA" id="ARBA00022475"/>
    </source>
</evidence>
<organism evidence="17 18">
    <name type="scientific">Enterovibrio norvegicus FF-454</name>
    <dbReference type="NCBI Taxonomy" id="1185651"/>
    <lineage>
        <taxon>Bacteria</taxon>
        <taxon>Pseudomonadati</taxon>
        <taxon>Pseudomonadota</taxon>
        <taxon>Gammaproteobacteria</taxon>
        <taxon>Vibrionales</taxon>
        <taxon>Vibrionaceae</taxon>
        <taxon>Enterovibrio</taxon>
    </lineage>
</organism>
<keyword evidence="13 14" id="KW-0472">Membrane</keyword>
<reference evidence="17 18" key="1">
    <citation type="journal article" date="2012" name="Science">
        <title>Ecological populations of bacteria act as socially cohesive units of antibiotic production and resistance.</title>
        <authorList>
            <person name="Cordero O.X."/>
            <person name="Wildschutte H."/>
            <person name="Kirkup B."/>
            <person name="Proehl S."/>
            <person name="Ngo L."/>
            <person name="Hussain F."/>
            <person name="Le Roux F."/>
            <person name="Mincer T."/>
            <person name="Polz M.F."/>
        </authorList>
    </citation>
    <scope>NUCLEOTIDE SEQUENCE [LARGE SCALE GENOMIC DNA]</scope>
    <source>
        <strain evidence="17 18">FF-454</strain>
    </source>
</reference>
<evidence type="ECO:0000256" key="7">
    <source>
        <dbReference type="ARBA" id="ARBA00022692"/>
    </source>
</evidence>
<dbReference type="EMBL" id="AJWN02000083">
    <property type="protein sequence ID" value="OEE59471.1"/>
    <property type="molecule type" value="Genomic_DNA"/>
</dbReference>
<accession>A0A1E5C1Y3</accession>
<evidence type="ECO:0000259" key="16">
    <source>
        <dbReference type="Pfam" id="PF07694"/>
    </source>
</evidence>
<comment type="catalytic activity">
    <reaction evidence="1">
        <text>ATP + protein L-histidine = ADP + protein N-phospho-L-histidine.</text>
        <dbReference type="EC" id="2.7.13.3"/>
    </reaction>
</comment>
<dbReference type="SUPFAM" id="SSF55874">
    <property type="entry name" value="ATPase domain of HSP90 chaperone/DNA topoisomerase II/histidine kinase"/>
    <property type="match status" value="1"/>
</dbReference>
<keyword evidence="11 14" id="KW-1133">Transmembrane helix</keyword>
<feature type="transmembrane region" description="Helical" evidence="14">
    <location>
        <begin position="37"/>
        <end position="59"/>
    </location>
</feature>
<feature type="domain" description="Signal transduction histidine kinase 5TM receptor LytS transmembrane region" evidence="16">
    <location>
        <begin position="30"/>
        <end position="194"/>
    </location>
</feature>
<evidence type="ECO:0000256" key="9">
    <source>
        <dbReference type="ARBA" id="ARBA00022777"/>
    </source>
</evidence>
<dbReference type="GO" id="GO:0000155">
    <property type="term" value="F:phosphorelay sensor kinase activity"/>
    <property type="evidence" value="ECO:0007669"/>
    <property type="project" value="InterPro"/>
</dbReference>
<keyword evidence="5" id="KW-0597">Phosphoprotein</keyword>
<evidence type="ECO:0000256" key="13">
    <source>
        <dbReference type="ARBA" id="ARBA00023136"/>
    </source>
</evidence>
<keyword evidence="9 17" id="KW-0418">Kinase</keyword>
<sequence length="561" mass="61617">MELVLSLLQQMCVYLVLAYMLSKTPIILPLLNISSRLSHRLICYVLFSGFCILGTYFGLQINDAIANTRAIGAVMGGLFGGPVVGFFVGLTGGIHRYTLGGFTDLACAISTTAEGLIGGLLHVYLVKRRRVSQLFNPAVVLGITFVAEIVQMTILLIVAKPFDQAYTLVSAIAAPMIIANSVGAALFMSILQDRKTIFEKYSATFSRRALTIAKRCVGILHSGFNNESATKIARIIYEETQVGAVAISDKEKILAFVGIGDDHHLPETKISSQSTLDAMSKDTIIYLDGAEHPYQCTLSPDCKLGSALIIPLRSGDDVVGTIKLYERKHKLFSTINMSMAEGIAQLLSSQILFSGYLQQKSLLTQAEIKLLQAQVNPHFLFNALNTISAVVRRDPNKARELIQNLSQFFRSNLKQNINTVSLREELEHVNAYLSIEKARFTDRLHVDISIDDALLDIQIPSFTLQPLVENAIKHGISTLLEGGNVMVYSQAVPQGHAITVEDNAGCYQPPANNHQGLGLEIVTKRLENQFGRDSQLKIDSEHNQFTRMTFIIPAAEMKKGA</sequence>
<comment type="subcellular location">
    <subcellularLocation>
        <location evidence="2">Cell membrane</location>
        <topology evidence="2">Multi-pass membrane protein</topology>
    </subcellularLocation>
</comment>
<keyword evidence="7 14" id="KW-0812">Transmembrane</keyword>
<keyword evidence="12" id="KW-0902">Two-component regulatory system</keyword>
<dbReference type="EC" id="2.7.13.3" evidence="3"/>
<dbReference type="RefSeq" id="WP_016958810.1">
    <property type="nucleotide sequence ID" value="NZ_AJWN02000083.1"/>
</dbReference>
<feature type="transmembrane region" description="Helical" evidence="14">
    <location>
        <begin position="138"/>
        <end position="159"/>
    </location>
</feature>
<keyword evidence="8" id="KW-0547">Nucleotide-binding</keyword>
<evidence type="ECO:0000256" key="6">
    <source>
        <dbReference type="ARBA" id="ARBA00022679"/>
    </source>
</evidence>
<dbReference type="InterPro" id="IPR029016">
    <property type="entry name" value="GAF-like_dom_sf"/>
</dbReference>
<dbReference type="SUPFAM" id="SSF55781">
    <property type="entry name" value="GAF domain-like"/>
    <property type="match status" value="1"/>
</dbReference>
<dbReference type="Pfam" id="PF15714">
    <property type="entry name" value="SpoVT_C"/>
    <property type="match status" value="1"/>
</dbReference>
<evidence type="ECO:0000256" key="8">
    <source>
        <dbReference type="ARBA" id="ARBA00022741"/>
    </source>
</evidence>
<name>A0A1E5C1Y3_9GAMM</name>
<gene>
    <name evidence="17" type="ORF">A1OK_13995</name>
</gene>